<dbReference type="SUPFAM" id="SSF88659">
    <property type="entry name" value="Sigma3 and sigma4 domains of RNA polymerase sigma factors"/>
    <property type="match status" value="1"/>
</dbReference>
<dbReference type="InterPro" id="IPR013249">
    <property type="entry name" value="RNA_pol_sigma70_r4_t2"/>
</dbReference>
<dbReference type="GO" id="GO:0006352">
    <property type="term" value="P:DNA-templated transcription initiation"/>
    <property type="evidence" value="ECO:0007669"/>
    <property type="project" value="InterPro"/>
</dbReference>
<dbReference type="AlphaFoldDB" id="A0A1I2AG87"/>
<dbReference type="NCBIfam" id="TIGR02937">
    <property type="entry name" value="sigma70-ECF"/>
    <property type="match status" value="1"/>
</dbReference>
<dbReference type="InterPro" id="IPR013325">
    <property type="entry name" value="RNA_pol_sigma_r2"/>
</dbReference>
<sequence>MNFDHIYSTYWQKIFRLCMGYVNDFDLAKDLTQDTFVIVWQQLPHFRNESAIGTWIFRIASNNCLRQIEKQNRTQKVKLPTHLQEDNSESMESHIQFLYQCISELPEIERIIISLELEDVKQAEIAQIVGLSEGNVRVKIHRIKEKLAQKLKEIWTTI</sequence>
<dbReference type="OrthoDB" id="9780326at2"/>
<name>A0A1I2AG87_9BACT</name>
<dbReference type="Gene3D" id="1.10.10.10">
    <property type="entry name" value="Winged helix-like DNA-binding domain superfamily/Winged helix DNA-binding domain"/>
    <property type="match status" value="1"/>
</dbReference>
<dbReference type="PANTHER" id="PTHR43133:SF8">
    <property type="entry name" value="RNA POLYMERASE SIGMA FACTOR HI_1459-RELATED"/>
    <property type="match status" value="1"/>
</dbReference>
<evidence type="ECO:0000256" key="2">
    <source>
        <dbReference type="ARBA" id="ARBA00023015"/>
    </source>
</evidence>
<dbReference type="GO" id="GO:0003677">
    <property type="term" value="F:DNA binding"/>
    <property type="evidence" value="ECO:0007669"/>
    <property type="project" value="UniProtKB-KW"/>
</dbReference>
<evidence type="ECO:0000256" key="5">
    <source>
        <dbReference type="ARBA" id="ARBA00023163"/>
    </source>
</evidence>
<dbReference type="InterPro" id="IPR007627">
    <property type="entry name" value="RNA_pol_sigma70_r2"/>
</dbReference>
<dbReference type="InterPro" id="IPR036388">
    <property type="entry name" value="WH-like_DNA-bd_sf"/>
</dbReference>
<dbReference type="GO" id="GO:0016987">
    <property type="term" value="F:sigma factor activity"/>
    <property type="evidence" value="ECO:0007669"/>
    <property type="project" value="UniProtKB-KW"/>
</dbReference>
<evidence type="ECO:0000256" key="3">
    <source>
        <dbReference type="ARBA" id="ARBA00023082"/>
    </source>
</evidence>
<gene>
    <name evidence="8" type="ORF">SAMN04488541_1001148</name>
</gene>
<dbReference type="Gene3D" id="1.10.1740.10">
    <property type="match status" value="1"/>
</dbReference>
<dbReference type="Pfam" id="PF08281">
    <property type="entry name" value="Sigma70_r4_2"/>
    <property type="match status" value="1"/>
</dbReference>
<dbReference type="SUPFAM" id="SSF88946">
    <property type="entry name" value="Sigma2 domain of RNA polymerase sigma factors"/>
    <property type="match status" value="1"/>
</dbReference>
<keyword evidence="2" id="KW-0805">Transcription regulation</keyword>
<comment type="similarity">
    <text evidence="1">Belongs to the sigma-70 factor family. ECF subfamily.</text>
</comment>
<dbReference type="InterPro" id="IPR014284">
    <property type="entry name" value="RNA_pol_sigma-70_dom"/>
</dbReference>
<organism evidence="8 9">
    <name type="scientific">Thermoflexibacter ruber</name>
    <dbReference type="NCBI Taxonomy" id="1003"/>
    <lineage>
        <taxon>Bacteria</taxon>
        <taxon>Pseudomonadati</taxon>
        <taxon>Bacteroidota</taxon>
        <taxon>Cytophagia</taxon>
        <taxon>Cytophagales</taxon>
        <taxon>Thermoflexibacteraceae</taxon>
        <taxon>Thermoflexibacter</taxon>
    </lineage>
</organism>
<keyword evidence="5" id="KW-0804">Transcription</keyword>
<feature type="domain" description="RNA polymerase sigma-70 region 2" evidence="6">
    <location>
        <begin position="7"/>
        <end position="74"/>
    </location>
</feature>
<evidence type="ECO:0000256" key="4">
    <source>
        <dbReference type="ARBA" id="ARBA00023125"/>
    </source>
</evidence>
<accession>A0A1I2AG87</accession>
<keyword evidence="4" id="KW-0238">DNA-binding</keyword>
<keyword evidence="9" id="KW-1185">Reference proteome</keyword>
<evidence type="ECO:0000259" key="7">
    <source>
        <dbReference type="Pfam" id="PF08281"/>
    </source>
</evidence>
<dbReference type="RefSeq" id="WP_091538361.1">
    <property type="nucleotide sequence ID" value="NZ_FONY01000001.1"/>
</dbReference>
<dbReference type="CDD" id="cd06171">
    <property type="entry name" value="Sigma70_r4"/>
    <property type="match status" value="1"/>
</dbReference>
<evidence type="ECO:0000256" key="1">
    <source>
        <dbReference type="ARBA" id="ARBA00010641"/>
    </source>
</evidence>
<dbReference type="STRING" id="1003.SAMN04488541_1001148"/>
<protein>
    <submittedName>
        <fullName evidence="8">RNA polymerase sigma-70 factor, ECF subfamily</fullName>
    </submittedName>
</protein>
<dbReference type="InterPro" id="IPR039425">
    <property type="entry name" value="RNA_pol_sigma-70-like"/>
</dbReference>
<evidence type="ECO:0000259" key="6">
    <source>
        <dbReference type="Pfam" id="PF04542"/>
    </source>
</evidence>
<evidence type="ECO:0000313" key="9">
    <source>
        <dbReference type="Proteomes" id="UP000199513"/>
    </source>
</evidence>
<feature type="domain" description="RNA polymerase sigma factor 70 region 4 type 2" evidence="7">
    <location>
        <begin position="98"/>
        <end position="147"/>
    </location>
</feature>
<dbReference type="Proteomes" id="UP000199513">
    <property type="component" value="Unassembled WGS sequence"/>
</dbReference>
<proteinExistence type="inferred from homology"/>
<dbReference type="Pfam" id="PF04542">
    <property type="entry name" value="Sigma70_r2"/>
    <property type="match status" value="1"/>
</dbReference>
<evidence type="ECO:0000313" key="8">
    <source>
        <dbReference type="EMBL" id="SFE42578.1"/>
    </source>
</evidence>
<reference evidence="8 9" key="1">
    <citation type="submission" date="2016-10" db="EMBL/GenBank/DDBJ databases">
        <authorList>
            <person name="de Groot N.N."/>
        </authorList>
    </citation>
    <scope>NUCLEOTIDE SEQUENCE [LARGE SCALE GENOMIC DNA]</scope>
    <source>
        <strain>GEY</strain>
        <strain evidence="9">DSM 9560</strain>
    </source>
</reference>
<keyword evidence="3" id="KW-0731">Sigma factor</keyword>
<dbReference type="EMBL" id="FONY01000001">
    <property type="protein sequence ID" value="SFE42578.1"/>
    <property type="molecule type" value="Genomic_DNA"/>
</dbReference>
<dbReference type="InterPro" id="IPR013324">
    <property type="entry name" value="RNA_pol_sigma_r3/r4-like"/>
</dbReference>
<dbReference type="PANTHER" id="PTHR43133">
    <property type="entry name" value="RNA POLYMERASE ECF-TYPE SIGMA FACTO"/>
    <property type="match status" value="1"/>
</dbReference>